<gene>
    <name evidence="1" type="ORF">FWILDA_LOCUS10940</name>
</gene>
<reference evidence="1" key="1">
    <citation type="submission" date="2022-08" db="EMBL/GenBank/DDBJ databases">
        <authorList>
            <person name="Kallberg Y."/>
            <person name="Tangrot J."/>
            <person name="Rosling A."/>
        </authorList>
    </citation>
    <scope>NUCLEOTIDE SEQUENCE</scope>
    <source>
        <strain evidence="1">Wild A</strain>
    </source>
</reference>
<comment type="caution">
    <text evidence="1">The sequence shown here is derived from an EMBL/GenBank/DDBJ whole genome shotgun (WGS) entry which is preliminary data.</text>
</comment>
<sequence length="134" mass="15105">RHDCGERKNAVSIAPKTVVATRERGRASHARGGGRSCDKRKTVTEATSFVPNTFQNNFDETTGKQSVRSLANLKRLTSLKNNDCGDFSDDLNGNFDDFSRNASVVSTSKNLVNYYKFAFFETKVKTKLFYYKKN</sequence>
<feature type="non-terminal residue" evidence="1">
    <location>
        <position position="134"/>
    </location>
</feature>
<dbReference type="EMBL" id="CAMKVN010002954">
    <property type="protein sequence ID" value="CAI2183160.1"/>
    <property type="molecule type" value="Genomic_DNA"/>
</dbReference>
<name>A0A9W4WVZ5_9GLOM</name>
<accession>A0A9W4WVZ5</accession>
<organism evidence="1 2">
    <name type="scientific">Funneliformis geosporum</name>
    <dbReference type="NCBI Taxonomy" id="1117311"/>
    <lineage>
        <taxon>Eukaryota</taxon>
        <taxon>Fungi</taxon>
        <taxon>Fungi incertae sedis</taxon>
        <taxon>Mucoromycota</taxon>
        <taxon>Glomeromycotina</taxon>
        <taxon>Glomeromycetes</taxon>
        <taxon>Glomerales</taxon>
        <taxon>Glomeraceae</taxon>
        <taxon>Funneliformis</taxon>
    </lineage>
</organism>
<protein>
    <submittedName>
        <fullName evidence="1">8451_t:CDS:1</fullName>
    </submittedName>
</protein>
<proteinExistence type="predicted"/>
<dbReference type="AlphaFoldDB" id="A0A9W4WVZ5"/>
<evidence type="ECO:0000313" key="2">
    <source>
        <dbReference type="Proteomes" id="UP001153678"/>
    </source>
</evidence>
<keyword evidence="2" id="KW-1185">Reference proteome</keyword>
<dbReference type="Proteomes" id="UP001153678">
    <property type="component" value="Unassembled WGS sequence"/>
</dbReference>
<evidence type="ECO:0000313" key="1">
    <source>
        <dbReference type="EMBL" id="CAI2183160.1"/>
    </source>
</evidence>